<dbReference type="Gene3D" id="3.40.50.150">
    <property type="entry name" value="Vaccinia Virus protein VP39"/>
    <property type="match status" value="1"/>
</dbReference>
<dbReference type="InterPro" id="IPR013216">
    <property type="entry name" value="Methyltransf_11"/>
</dbReference>
<dbReference type="AlphaFoldDB" id="A0A1F7X8D9"/>
<reference evidence="2 3" key="1">
    <citation type="journal article" date="2016" name="Nat. Commun.">
        <title>Thousands of microbial genomes shed light on interconnected biogeochemical processes in an aquifer system.</title>
        <authorList>
            <person name="Anantharaman K."/>
            <person name="Brown C.T."/>
            <person name="Hug L.A."/>
            <person name="Sharon I."/>
            <person name="Castelle C.J."/>
            <person name="Probst A.J."/>
            <person name="Thomas B.C."/>
            <person name="Singh A."/>
            <person name="Wilkins M.J."/>
            <person name="Karaoz U."/>
            <person name="Brodie E.L."/>
            <person name="Williams K.H."/>
            <person name="Hubbard S.S."/>
            <person name="Banfield J.F."/>
        </authorList>
    </citation>
    <scope>NUCLEOTIDE SEQUENCE [LARGE SCALE GENOMIC DNA]</scope>
</reference>
<feature type="domain" description="Methyltransferase type 11" evidence="1">
    <location>
        <begin position="83"/>
        <end position="180"/>
    </location>
</feature>
<evidence type="ECO:0000313" key="3">
    <source>
        <dbReference type="Proteomes" id="UP000177053"/>
    </source>
</evidence>
<organism evidence="2 3">
    <name type="scientific">Candidatus Woesebacteria bacterium RBG_16_34_12</name>
    <dbReference type="NCBI Taxonomy" id="1802480"/>
    <lineage>
        <taxon>Bacteria</taxon>
        <taxon>Candidatus Woeseibacteriota</taxon>
    </lineage>
</organism>
<dbReference type="Pfam" id="PF08241">
    <property type="entry name" value="Methyltransf_11"/>
    <property type="match status" value="1"/>
</dbReference>
<name>A0A1F7X8D9_9BACT</name>
<sequence>MNNIWKDSIKKLPEGWYFDPPMVKYLNVDPQSKQKQKAYIKGGGSRQRVRSKNPLQAGYYDVPYYRSIIKKLLSYLPDDPLFVDLGCGDGRGVEILLDSGVQRVIALDFNHSDLNLLFQEMEKEKQRCILPVCASVTDPPFLPENADAVLMLEVACIFDNPLVAYQNCYRWLRPGGYALITNVAIEAYYVHAILNQDWEQVRSIVEKKTYLDKVGGQEVSVHLYDADRMRNDAINAGFKIIESEVVPAPCSLLLHALRKSNQLGEDKISLLETVDKSLIKLPRIYIDILKKEG</sequence>
<dbReference type="InterPro" id="IPR029063">
    <property type="entry name" value="SAM-dependent_MTases_sf"/>
</dbReference>
<accession>A0A1F7X8D9</accession>
<dbReference type="EMBL" id="MGFS01000024">
    <property type="protein sequence ID" value="OGM11203.1"/>
    <property type="molecule type" value="Genomic_DNA"/>
</dbReference>
<protein>
    <recommendedName>
        <fullName evidence="1">Methyltransferase type 11 domain-containing protein</fullName>
    </recommendedName>
</protein>
<comment type="caution">
    <text evidence="2">The sequence shown here is derived from an EMBL/GenBank/DDBJ whole genome shotgun (WGS) entry which is preliminary data.</text>
</comment>
<dbReference type="CDD" id="cd02440">
    <property type="entry name" value="AdoMet_MTases"/>
    <property type="match status" value="1"/>
</dbReference>
<evidence type="ECO:0000313" key="2">
    <source>
        <dbReference type="EMBL" id="OGM11203.1"/>
    </source>
</evidence>
<gene>
    <name evidence="2" type="ORF">A2Z22_01820</name>
</gene>
<dbReference type="GO" id="GO:0008757">
    <property type="term" value="F:S-adenosylmethionine-dependent methyltransferase activity"/>
    <property type="evidence" value="ECO:0007669"/>
    <property type="project" value="InterPro"/>
</dbReference>
<proteinExistence type="predicted"/>
<dbReference type="SUPFAM" id="SSF53335">
    <property type="entry name" value="S-adenosyl-L-methionine-dependent methyltransferases"/>
    <property type="match status" value="1"/>
</dbReference>
<dbReference type="Proteomes" id="UP000177053">
    <property type="component" value="Unassembled WGS sequence"/>
</dbReference>
<evidence type="ECO:0000259" key="1">
    <source>
        <dbReference type="Pfam" id="PF08241"/>
    </source>
</evidence>